<keyword evidence="2" id="KW-0238">DNA-binding</keyword>
<dbReference type="PROSITE" id="PS50995">
    <property type="entry name" value="HTH_MARR_2"/>
    <property type="match status" value="1"/>
</dbReference>
<dbReference type="KEGG" id="psin:CAK95_00410"/>
<keyword evidence="6" id="KW-1185">Reference proteome</keyword>
<evidence type="ECO:0000259" key="4">
    <source>
        <dbReference type="PROSITE" id="PS50995"/>
    </source>
</evidence>
<evidence type="ECO:0000256" key="2">
    <source>
        <dbReference type="ARBA" id="ARBA00023125"/>
    </source>
</evidence>
<protein>
    <submittedName>
        <fullName evidence="5">MarR family transcriptional regulator</fullName>
    </submittedName>
</protein>
<dbReference type="Gene3D" id="1.10.10.10">
    <property type="entry name" value="Winged helix-like DNA-binding domain superfamily/Winged helix DNA-binding domain"/>
    <property type="match status" value="1"/>
</dbReference>
<gene>
    <name evidence="5" type="ORF">CAK95_00410</name>
</gene>
<dbReference type="InterPro" id="IPR036388">
    <property type="entry name" value="WH-like_DNA-bd_sf"/>
</dbReference>
<dbReference type="Proteomes" id="UP000194137">
    <property type="component" value="Chromosome"/>
</dbReference>
<dbReference type="SUPFAM" id="SSF46785">
    <property type="entry name" value="Winged helix' DNA-binding domain"/>
    <property type="match status" value="1"/>
</dbReference>
<evidence type="ECO:0000256" key="3">
    <source>
        <dbReference type="ARBA" id="ARBA00023163"/>
    </source>
</evidence>
<sequence>MSDRQFTTPPSAFDLASRPGFLIRRLHQIHTALFIEECAKFNVTPVQYSMMTAIAEQPGLEQARLAQEVGVDRATLANVVARLESRGLLRRTTTKADRRLKRVVLTAKGKRLLDQMTQAAQRAHARTVEILSPAERAAFLHFLARLVDAGNDFGRAPLRLG</sequence>
<accession>A0A1W6ZKC9</accession>
<dbReference type="InterPro" id="IPR036390">
    <property type="entry name" value="WH_DNA-bd_sf"/>
</dbReference>
<evidence type="ECO:0000313" key="6">
    <source>
        <dbReference type="Proteomes" id="UP000194137"/>
    </source>
</evidence>
<keyword evidence="3" id="KW-0804">Transcription</keyword>
<dbReference type="InterPro" id="IPR000835">
    <property type="entry name" value="HTH_MarR-typ"/>
</dbReference>
<evidence type="ECO:0000313" key="5">
    <source>
        <dbReference type="EMBL" id="ARP97707.1"/>
    </source>
</evidence>
<reference evidence="5 6" key="1">
    <citation type="submission" date="2017-05" db="EMBL/GenBank/DDBJ databases">
        <title>Full genome sequence of Pseudorhodoplanes sinuspersici.</title>
        <authorList>
            <person name="Dastgheib S.M.M."/>
            <person name="Shavandi M."/>
            <person name="Tirandaz H."/>
        </authorList>
    </citation>
    <scope>NUCLEOTIDE SEQUENCE [LARGE SCALE GENOMIC DNA]</scope>
    <source>
        <strain evidence="5 6">RIPI110</strain>
    </source>
</reference>
<keyword evidence="1" id="KW-0805">Transcription regulation</keyword>
<feature type="domain" description="HTH marR-type" evidence="4">
    <location>
        <begin position="19"/>
        <end position="148"/>
    </location>
</feature>
<dbReference type="STRING" id="1235591.CAK95_00410"/>
<dbReference type="GO" id="GO:0006950">
    <property type="term" value="P:response to stress"/>
    <property type="evidence" value="ECO:0007669"/>
    <property type="project" value="TreeGrafter"/>
</dbReference>
<evidence type="ECO:0000256" key="1">
    <source>
        <dbReference type="ARBA" id="ARBA00023015"/>
    </source>
</evidence>
<dbReference type="AlphaFoldDB" id="A0A1W6ZKC9"/>
<name>A0A1W6ZKC9_9HYPH</name>
<organism evidence="5 6">
    <name type="scientific">Pseudorhodoplanes sinuspersici</name>
    <dbReference type="NCBI Taxonomy" id="1235591"/>
    <lineage>
        <taxon>Bacteria</taxon>
        <taxon>Pseudomonadati</taxon>
        <taxon>Pseudomonadota</taxon>
        <taxon>Alphaproteobacteria</taxon>
        <taxon>Hyphomicrobiales</taxon>
        <taxon>Pseudorhodoplanes</taxon>
    </lineage>
</organism>
<proteinExistence type="predicted"/>
<dbReference type="RefSeq" id="WP_086086027.1">
    <property type="nucleotide sequence ID" value="NZ_CP021112.1"/>
</dbReference>
<dbReference type="PANTHER" id="PTHR33164:SF95">
    <property type="entry name" value="TRANSCRIPTIONAL REGULATOR"/>
    <property type="match status" value="1"/>
</dbReference>
<dbReference type="PRINTS" id="PR00598">
    <property type="entry name" value="HTHMARR"/>
</dbReference>
<dbReference type="Pfam" id="PF01047">
    <property type="entry name" value="MarR"/>
    <property type="match status" value="1"/>
</dbReference>
<dbReference type="SMART" id="SM00347">
    <property type="entry name" value="HTH_MARR"/>
    <property type="match status" value="1"/>
</dbReference>
<dbReference type="GO" id="GO:0003677">
    <property type="term" value="F:DNA binding"/>
    <property type="evidence" value="ECO:0007669"/>
    <property type="project" value="UniProtKB-KW"/>
</dbReference>
<dbReference type="PANTHER" id="PTHR33164">
    <property type="entry name" value="TRANSCRIPTIONAL REGULATOR, MARR FAMILY"/>
    <property type="match status" value="1"/>
</dbReference>
<dbReference type="InterPro" id="IPR039422">
    <property type="entry name" value="MarR/SlyA-like"/>
</dbReference>
<dbReference type="InterPro" id="IPR023187">
    <property type="entry name" value="Tscrpt_reg_MarR-type_CS"/>
</dbReference>
<dbReference type="OrthoDB" id="7349109at2"/>
<dbReference type="PROSITE" id="PS01117">
    <property type="entry name" value="HTH_MARR_1"/>
    <property type="match status" value="1"/>
</dbReference>
<dbReference type="GO" id="GO:0003700">
    <property type="term" value="F:DNA-binding transcription factor activity"/>
    <property type="evidence" value="ECO:0007669"/>
    <property type="project" value="InterPro"/>
</dbReference>
<dbReference type="EMBL" id="CP021112">
    <property type="protein sequence ID" value="ARP97707.1"/>
    <property type="molecule type" value="Genomic_DNA"/>
</dbReference>